<dbReference type="InterPro" id="IPR015424">
    <property type="entry name" value="PyrdxlP-dep_Trfase"/>
</dbReference>
<dbReference type="RefSeq" id="WP_021828611.1">
    <property type="nucleotide sequence ID" value="NZ_CP015840.1"/>
</dbReference>
<dbReference type="Gene3D" id="3.40.640.10">
    <property type="entry name" value="Type I PLP-dependent aspartate aminotransferase-like (Major domain)"/>
    <property type="match status" value="1"/>
</dbReference>
<evidence type="ECO:0000259" key="5">
    <source>
        <dbReference type="Pfam" id="PF00155"/>
    </source>
</evidence>
<dbReference type="EMBL" id="CP015840">
    <property type="protein sequence ID" value="ANG65911.1"/>
    <property type="molecule type" value="Genomic_DNA"/>
</dbReference>
<evidence type="ECO:0000256" key="2">
    <source>
        <dbReference type="ARBA" id="ARBA00010008"/>
    </source>
</evidence>
<gene>
    <name evidence="6" type="ORF">M787_001035</name>
</gene>
<dbReference type="GO" id="GO:0030170">
    <property type="term" value="F:pyridoxal phosphate binding"/>
    <property type="evidence" value="ECO:0007669"/>
    <property type="project" value="InterPro"/>
</dbReference>
<name>A0A173DYC3_9CHLA</name>
<evidence type="ECO:0000313" key="7">
    <source>
        <dbReference type="Proteomes" id="UP000019147"/>
    </source>
</evidence>
<evidence type="ECO:0000256" key="3">
    <source>
        <dbReference type="ARBA" id="ARBA00022679"/>
    </source>
</evidence>
<dbReference type="GeneID" id="81477886"/>
<dbReference type="STRING" id="1143323.M787_001035"/>
<dbReference type="NCBIfam" id="NF004608">
    <property type="entry name" value="PRK05937.1"/>
    <property type="match status" value="1"/>
</dbReference>
<dbReference type="OrthoDB" id="9807157at2"/>
<dbReference type="eggNOG" id="COG0156">
    <property type="taxonomic scope" value="Bacteria"/>
</dbReference>
<dbReference type="InterPro" id="IPR015422">
    <property type="entry name" value="PyrdxlP-dep_Trfase_small"/>
</dbReference>
<dbReference type="SUPFAM" id="SSF53383">
    <property type="entry name" value="PLP-dependent transferases"/>
    <property type="match status" value="1"/>
</dbReference>
<dbReference type="InterPro" id="IPR050087">
    <property type="entry name" value="AON_synthase_class-II"/>
</dbReference>
<feature type="domain" description="Aminotransferase class I/classII large" evidence="5">
    <location>
        <begin position="32"/>
        <end position="343"/>
    </location>
</feature>
<sequence>MCVSPIDFITNDFLGFARSTQLMYEVERRYRQYCQEFPYAKSGARGSRSTLGSPPVVHDLEEKIARFHNVEAAFVVNSGSIANFGLCYHITETTDMVFWDAGVHISVYSSLRVIVGNHKSFPNNDLDALESLLRAHRRLSSGRIFIFACSVYSCLGTVAPLEKLLILARKYDAFLIIDEAHALGLFGEEGRGLCHHWGYENFYAVLVTYGKAMGAVGAAILSSREIKTKLMNTVPLLCYTTAMAPHALLTIGAAYDHLLISGAEARNQLVQVQTYFSKRFSIRVVGGGVPLFFPDDVRKLLAAELKAAHVHVGMMNFVKQPCIRVNLHAYNTEDEIDILADKLNDYLEKCCHGVHIDCKSNF</sequence>
<dbReference type="AlphaFoldDB" id="A0A173DYC3"/>
<dbReference type="InterPro" id="IPR015421">
    <property type="entry name" value="PyrdxlP-dep_Trfase_major"/>
</dbReference>
<dbReference type="Gene3D" id="3.90.1150.10">
    <property type="entry name" value="Aspartate Aminotransferase, domain 1"/>
    <property type="match status" value="1"/>
</dbReference>
<dbReference type="PANTHER" id="PTHR13693">
    <property type="entry name" value="CLASS II AMINOTRANSFERASE/8-AMINO-7-OXONONANOATE SYNTHASE"/>
    <property type="match status" value="1"/>
</dbReference>
<protein>
    <submittedName>
        <fullName evidence="6">8-amino-7-oxononanoate synthase</fullName>
    </submittedName>
</protein>
<comment type="similarity">
    <text evidence="2">Belongs to the class-II pyridoxal-phosphate-dependent aminotransferase family. BioF subfamily.</text>
</comment>
<organism evidence="6 7">
    <name type="scientific">Chlamydia gallinacea 08-1274/3</name>
    <dbReference type="NCBI Taxonomy" id="1143323"/>
    <lineage>
        <taxon>Bacteria</taxon>
        <taxon>Pseudomonadati</taxon>
        <taxon>Chlamydiota</taxon>
        <taxon>Chlamydiia</taxon>
        <taxon>Chlamydiales</taxon>
        <taxon>Chlamydiaceae</taxon>
        <taxon>Chlamydia/Chlamydophila group</taxon>
        <taxon>Chlamydia</taxon>
    </lineage>
</organism>
<proteinExistence type="inferred from homology"/>
<accession>A0A173DYC3</accession>
<reference evidence="6 7" key="1">
    <citation type="journal article" date="2014" name="Syst. Appl. Microbiol.">
        <title>Evidence for the existence of two new members of the family Chlamydiaceae and proposal of Chlamydia avium sp. nov. and Chlamydia gallinacea sp. nov.</title>
        <authorList>
            <person name="Sachse K."/>
            <person name="Laroucau K."/>
            <person name="Riege K."/>
            <person name="Wehner S."/>
            <person name="Dilcher M."/>
            <person name="Creasy H.H."/>
            <person name="Weidmann M."/>
            <person name="Myers G."/>
            <person name="Vorimore F."/>
            <person name="Vicari N."/>
            <person name="Magnino S."/>
            <person name="Liebler-Tenorio E."/>
            <person name="Ruettger A."/>
            <person name="Bavoil P.M."/>
            <person name="Hufert F.T."/>
            <person name="Rossello-Mora R."/>
            <person name="Marz M."/>
        </authorList>
    </citation>
    <scope>NUCLEOTIDE SEQUENCE [LARGE SCALE GENOMIC DNA]</scope>
    <source>
        <strain evidence="6 7">08-1274/3</strain>
    </source>
</reference>
<evidence type="ECO:0000256" key="1">
    <source>
        <dbReference type="ARBA" id="ARBA00001933"/>
    </source>
</evidence>
<dbReference type="InterPro" id="IPR004839">
    <property type="entry name" value="Aminotransferase_I/II_large"/>
</dbReference>
<keyword evidence="4" id="KW-0663">Pyridoxal phosphate</keyword>
<evidence type="ECO:0000313" key="6">
    <source>
        <dbReference type="EMBL" id="ANG65911.1"/>
    </source>
</evidence>
<dbReference type="Proteomes" id="UP000019147">
    <property type="component" value="Chromosome"/>
</dbReference>
<dbReference type="PANTHER" id="PTHR13693:SF77">
    <property type="entry name" value="8-AMINO-7-OXONONANOATE SYNTHASE"/>
    <property type="match status" value="1"/>
</dbReference>
<dbReference type="GO" id="GO:0016740">
    <property type="term" value="F:transferase activity"/>
    <property type="evidence" value="ECO:0007669"/>
    <property type="project" value="UniProtKB-KW"/>
</dbReference>
<evidence type="ECO:0000256" key="4">
    <source>
        <dbReference type="ARBA" id="ARBA00022898"/>
    </source>
</evidence>
<comment type="cofactor">
    <cofactor evidence="1">
        <name>pyridoxal 5'-phosphate</name>
        <dbReference type="ChEBI" id="CHEBI:597326"/>
    </cofactor>
</comment>
<dbReference type="Pfam" id="PF00155">
    <property type="entry name" value="Aminotran_1_2"/>
    <property type="match status" value="1"/>
</dbReference>
<dbReference type="KEGG" id="cgz:M787_001035"/>
<keyword evidence="3" id="KW-0808">Transferase</keyword>